<dbReference type="Pfam" id="PF01693">
    <property type="entry name" value="Cauli_VI"/>
    <property type="match status" value="1"/>
</dbReference>
<evidence type="ECO:0000256" key="7">
    <source>
        <dbReference type="ARBA" id="ARBA00022722"/>
    </source>
</evidence>
<dbReference type="Gene3D" id="3.40.970.10">
    <property type="entry name" value="Ribonuclease H1, N-terminal domain"/>
    <property type="match status" value="1"/>
</dbReference>
<evidence type="ECO:0000256" key="10">
    <source>
        <dbReference type="ARBA" id="ARBA00022801"/>
    </source>
</evidence>
<keyword evidence="7" id="KW-0540">Nuclease</keyword>
<comment type="catalytic activity">
    <reaction evidence="1">
        <text>Endonucleolytic cleavage to 5'-phosphomonoester.</text>
        <dbReference type="EC" id="3.1.26.4"/>
    </reaction>
</comment>
<comment type="caution">
    <text evidence="13">The sequence shown here is derived from an EMBL/GenBank/DDBJ whole genome shotgun (WGS) entry which is preliminary data.</text>
</comment>
<keyword evidence="14" id="KW-1185">Reference proteome</keyword>
<dbReference type="InterPro" id="IPR036397">
    <property type="entry name" value="RNaseH_sf"/>
</dbReference>
<dbReference type="InterPro" id="IPR009027">
    <property type="entry name" value="Ribosomal_bL9/RNase_H1_N"/>
</dbReference>
<reference evidence="13 14" key="1">
    <citation type="submission" date="2018-03" db="EMBL/GenBank/DDBJ databases">
        <authorList>
            <person name="Gulvik C.A."/>
        </authorList>
    </citation>
    <scope>NUCLEOTIDE SEQUENCE [LARGE SCALE GENOMIC DNA]</scope>
    <source>
        <strain evidence="13 14">JCM 31581</strain>
    </source>
</reference>
<dbReference type="InterPro" id="IPR002156">
    <property type="entry name" value="RNaseH_domain"/>
</dbReference>
<evidence type="ECO:0000256" key="8">
    <source>
        <dbReference type="ARBA" id="ARBA00022723"/>
    </source>
</evidence>
<dbReference type="GO" id="GO:0043137">
    <property type="term" value="P:DNA replication, removal of RNA primer"/>
    <property type="evidence" value="ECO:0007669"/>
    <property type="project" value="TreeGrafter"/>
</dbReference>
<dbReference type="SUPFAM" id="SSF53098">
    <property type="entry name" value="Ribonuclease H-like"/>
    <property type="match status" value="1"/>
</dbReference>
<dbReference type="GO" id="GO:0003676">
    <property type="term" value="F:nucleic acid binding"/>
    <property type="evidence" value="ECO:0007669"/>
    <property type="project" value="InterPro"/>
</dbReference>
<dbReference type="RefSeq" id="WP_125942551.1">
    <property type="nucleotide sequence ID" value="NZ_PXZH01000001.1"/>
</dbReference>
<evidence type="ECO:0000313" key="13">
    <source>
        <dbReference type="EMBL" id="RST89937.1"/>
    </source>
</evidence>
<dbReference type="AlphaFoldDB" id="A0A429Z8A0"/>
<dbReference type="InterPro" id="IPR050092">
    <property type="entry name" value="RNase_H"/>
</dbReference>
<dbReference type="InterPro" id="IPR012337">
    <property type="entry name" value="RNaseH-like_sf"/>
</dbReference>
<accession>A0A429Z8A0</accession>
<comment type="similarity">
    <text evidence="4">Belongs to the RNase H family.</text>
</comment>
<comment type="function">
    <text evidence="3">Endonuclease that specifically degrades the RNA of RNA-DNA hybrids.</text>
</comment>
<evidence type="ECO:0000256" key="3">
    <source>
        <dbReference type="ARBA" id="ARBA00004065"/>
    </source>
</evidence>
<dbReference type="FunFam" id="3.40.970.10:FF:000002">
    <property type="entry name" value="Ribonuclease H"/>
    <property type="match status" value="1"/>
</dbReference>
<keyword evidence="10" id="KW-0378">Hydrolase</keyword>
<dbReference type="OrthoDB" id="9811552at2"/>
<dbReference type="CDD" id="cd09277">
    <property type="entry name" value="RNase_HI_bacteria_like"/>
    <property type="match status" value="1"/>
</dbReference>
<dbReference type="GO" id="GO:0046872">
    <property type="term" value="F:metal ion binding"/>
    <property type="evidence" value="ECO:0007669"/>
    <property type="project" value="UniProtKB-KW"/>
</dbReference>
<feature type="domain" description="RNase H type-1" evidence="12">
    <location>
        <begin position="59"/>
        <end position="197"/>
    </location>
</feature>
<name>A0A429Z8A0_9ENTE</name>
<evidence type="ECO:0000256" key="2">
    <source>
        <dbReference type="ARBA" id="ARBA00001946"/>
    </source>
</evidence>
<dbReference type="PROSITE" id="PS50879">
    <property type="entry name" value="RNASE_H_1"/>
    <property type="match status" value="1"/>
</dbReference>
<evidence type="ECO:0000259" key="12">
    <source>
        <dbReference type="PROSITE" id="PS50879"/>
    </source>
</evidence>
<keyword evidence="11" id="KW-0460">Magnesium</keyword>
<evidence type="ECO:0000256" key="1">
    <source>
        <dbReference type="ARBA" id="ARBA00000077"/>
    </source>
</evidence>
<dbReference type="SUPFAM" id="SSF55658">
    <property type="entry name" value="L9 N-domain-like"/>
    <property type="match status" value="1"/>
</dbReference>
<gene>
    <name evidence="13" type="ORF">C7P63_02345</name>
</gene>
<evidence type="ECO:0000256" key="6">
    <source>
        <dbReference type="ARBA" id="ARBA00017721"/>
    </source>
</evidence>
<evidence type="ECO:0000256" key="4">
    <source>
        <dbReference type="ARBA" id="ARBA00005300"/>
    </source>
</evidence>
<evidence type="ECO:0000313" key="14">
    <source>
        <dbReference type="Proteomes" id="UP000277864"/>
    </source>
</evidence>
<protein>
    <recommendedName>
        <fullName evidence="6">Ribonuclease H</fullName>
        <ecNumber evidence="5">3.1.26.4</ecNumber>
    </recommendedName>
</protein>
<evidence type="ECO:0000256" key="11">
    <source>
        <dbReference type="ARBA" id="ARBA00022842"/>
    </source>
</evidence>
<dbReference type="InterPro" id="IPR037056">
    <property type="entry name" value="RNase_H1_N_sf"/>
</dbReference>
<keyword evidence="8" id="KW-0479">Metal-binding</keyword>
<comment type="cofactor">
    <cofactor evidence="2">
        <name>Mg(2+)</name>
        <dbReference type="ChEBI" id="CHEBI:18420"/>
    </cofactor>
</comment>
<sequence>MSKYYAVKVGKKVGIYRTWAEAEKQVKGVSNAKYKSFKSEQEALDFMGGNKVDQKVVDEDSVITAYVDGSYNKQKKQYGSGVVLLEKNEVIDKLTIPGNEEDYLDSHQIAGEVIGCLEAMKWAIEQGKKKLIIYYDYQGIESWATKEWQAKKPISLDYVREFGQLKEKVEVEFRKVKGHSGDTYNDLADELAKEAASQKIV</sequence>
<evidence type="ECO:0000256" key="9">
    <source>
        <dbReference type="ARBA" id="ARBA00022759"/>
    </source>
</evidence>
<proteinExistence type="inferred from homology"/>
<dbReference type="InterPro" id="IPR011320">
    <property type="entry name" value="RNase_H1_N"/>
</dbReference>
<dbReference type="Proteomes" id="UP000277864">
    <property type="component" value="Unassembled WGS sequence"/>
</dbReference>
<dbReference type="EC" id="3.1.26.4" evidence="5"/>
<dbReference type="GO" id="GO:0004523">
    <property type="term" value="F:RNA-DNA hybrid ribonuclease activity"/>
    <property type="evidence" value="ECO:0007669"/>
    <property type="project" value="UniProtKB-EC"/>
</dbReference>
<dbReference type="EMBL" id="PXZH01000001">
    <property type="protein sequence ID" value="RST89937.1"/>
    <property type="molecule type" value="Genomic_DNA"/>
</dbReference>
<dbReference type="PANTHER" id="PTHR10642:SF26">
    <property type="entry name" value="RIBONUCLEASE H1"/>
    <property type="match status" value="1"/>
</dbReference>
<dbReference type="Gene3D" id="3.30.420.10">
    <property type="entry name" value="Ribonuclease H-like superfamily/Ribonuclease H"/>
    <property type="match status" value="1"/>
</dbReference>
<evidence type="ECO:0000256" key="5">
    <source>
        <dbReference type="ARBA" id="ARBA00012180"/>
    </source>
</evidence>
<dbReference type="PANTHER" id="PTHR10642">
    <property type="entry name" value="RIBONUCLEASE H1"/>
    <property type="match status" value="1"/>
</dbReference>
<keyword evidence="9" id="KW-0255">Endonuclease</keyword>
<dbReference type="Pfam" id="PF00075">
    <property type="entry name" value="RNase_H"/>
    <property type="match status" value="1"/>
</dbReference>
<organism evidence="13 14">
    <name type="scientific">Vagococcus humatus</name>
    <dbReference type="NCBI Taxonomy" id="1889241"/>
    <lineage>
        <taxon>Bacteria</taxon>
        <taxon>Bacillati</taxon>
        <taxon>Bacillota</taxon>
        <taxon>Bacilli</taxon>
        <taxon>Lactobacillales</taxon>
        <taxon>Enterococcaceae</taxon>
        <taxon>Vagococcus</taxon>
    </lineage>
</organism>